<evidence type="ECO:0000313" key="2">
    <source>
        <dbReference type="EMBL" id="KAF2090035.1"/>
    </source>
</evidence>
<evidence type="ECO:0000256" key="1">
    <source>
        <dbReference type="SAM" id="SignalP"/>
    </source>
</evidence>
<protein>
    <submittedName>
        <fullName evidence="2">Uncharacterized protein</fullName>
    </submittedName>
</protein>
<gene>
    <name evidence="2" type="ORF">K490DRAFT_62909</name>
</gene>
<evidence type="ECO:0000313" key="3">
    <source>
        <dbReference type="Proteomes" id="UP000799776"/>
    </source>
</evidence>
<comment type="caution">
    <text evidence="2">The sequence shown here is derived from an EMBL/GenBank/DDBJ whole genome shotgun (WGS) entry which is preliminary data.</text>
</comment>
<feature type="chain" id="PRO_5040461172" evidence="1">
    <location>
        <begin position="17"/>
        <end position="138"/>
    </location>
</feature>
<dbReference type="OrthoDB" id="2910287at2759"/>
<keyword evidence="1" id="KW-0732">Signal</keyword>
<accession>A0A9P4HVR9</accession>
<organism evidence="2 3">
    <name type="scientific">Saccharata proteae CBS 121410</name>
    <dbReference type="NCBI Taxonomy" id="1314787"/>
    <lineage>
        <taxon>Eukaryota</taxon>
        <taxon>Fungi</taxon>
        <taxon>Dikarya</taxon>
        <taxon>Ascomycota</taxon>
        <taxon>Pezizomycotina</taxon>
        <taxon>Dothideomycetes</taxon>
        <taxon>Dothideomycetes incertae sedis</taxon>
        <taxon>Botryosphaeriales</taxon>
        <taxon>Saccharataceae</taxon>
        <taxon>Saccharata</taxon>
    </lineage>
</organism>
<keyword evidence="3" id="KW-1185">Reference proteome</keyword>
<reference evidence="2" key="1">
    <citation type="journal article" date="2020" name="Stud. Mycol.">
        <title>101 Dothideomycetes genomes: a test case for predicting lifestyles and emergence of pathogens.</title>
        <authorList>
            <person name="Haridas S."/>
            <person name="Albert R."/>
            <person name="Binder M."/>
            <person name="Bloem J."/>
            <person name="Labutti K."/>
            <person name="Salamov A."/>
            <person name="Andreopoulos B."/>
            <person name="Baker S."/>
            <person name="Barry K."/>
            <person name="Bills G."/>
            <person name="Bluhm B."/>
            <person name="Cannon C."/>
            <person name="Castanera R."/>
            <person name="Culley D."/>
            <person name="Daum C."/>
            <person name="Ezra D."/>
            <person name="Gonzalez J."/>
            <person name="Henrissat B."/>
            <person name="Kuo A."/>
            <person name="Liang C."/>
            <person name="Lipzen A."/>
            <person name="Lutzoni F."/>
            <person name="Magnuson J."/>
            <person name="Mondo S."/>
            <person name="Nolan M."/>
            <person name="Ohm R."/>
            <person name="Pangilinan J."/>
            <person name="Park H.-J."/>
            <person name="Ramirez L."/>
            <person name="Alfaro M."/>
            <person name="Sun H."/>
            <person name="Tritt A."/>
            <person name="Yoshinaga Y."/>
            <person name="Zwiers L.-H."/>
            <person name="Turgeon B."/>
            <person name="Goodwin S."/>
            <person name="Spatafora J."/>
            <person name="Crous P."/>
            <person name="Grigoriev I."/>
        </authorList>
    </citation>
    <scope>NUCLEOTIDE SEQUENCE</scope>
    <source>
        <strain evidence="2">CBS 121410</strain>
    </source>
</reference>
<dbReference type="EMBL" id="ML978713">
    <property type="protein sequence ID" value="KAF2090035.1"/>
    <property type="molecule type" value="Genomic_DNA"/>
</dbReference>
<dbReference type="AlphaFoldDB" id="A0A9P4HVR9"/>
<proteinExistence type="predicted"/>
<name>A0A9P4HVR9_9PEZI</name>
<dbReference type="Proteomes" id="UP000799776">
    <property type="component" value="Unassembled WGS sequence"/>
</dbReference>
<feature type="signal peptide" evidence="1">
    <location>
        <begin position="1"/>
        <end position="16"/>
    </location>
</feature>
<sequence>MYLILILLVLAAVVSSAPTKRQGEPGIWACSDVDWAGNCRKLVAPYGNEYCNTLGDLDEVVSSVGPDQGISCNFYDNGACLDMGIPGADMIELTWPGVANLVEMGWNDKILAYNCVPQAMSVPNNETNATTTTKEAAT</sequence>